<keyword evidence="5" id="KW-0256">Endoplasmic reticulum</keyword>
<dbReference type="CDD" id="cd03805">
    <property type="entry name" value="GT4_ALG2-like"/>
    <property type="match status" value="1"/>
</dbReference>
<comment type="subcellular location">
    <subcellularLocation>
        <location evidence="10">Endoplasmic reticulum membrane</location>
        <topology evidence="10">Single-pass membrane protein</topology>
    </subcellularLocation>
</comment>
<dbReference type="PANTHER" id="PTHR45918">
    <property type="entry name" value="ALPHA-1,3/1,6-MANNOSYLTRANSFERASE ALG2"/>
    <property type="match status" value="1"/>
</dbReference>
<comment type="caution">
    <text evidence="13">The sequence shown here is derived from an EMBL/GenBank/DDBJ whole genome shotgun (WGS) entry which is preliminary data.</text>
</comment>
<proteinExistence type="inferred from homology"/>
<accession>A0AAN5CAW2</accession>
<gene>
    <name evidence="13" type="ORF">PMAYCL1PPCAC_06437</name>
</gene>
<evidence type="ECO:0000259" key="12">
    <source>
        <dbReference type="Pfam" id="PF13439"/>
    </source>
</evidence>
<keyword evidence="6 10" id="KW-1133">Transmembrane helix</keyword>
<dbReference type="Pfam" id="PF00534">
    <property type="entry name" value="Glycos_transf_1"/>
    <property type="match status" value="1"/>
</dbReference>
<dbReference type="GO" id="GO:0005789">
    <property type="term" value="C:endoplasmic reticulum membrane"/>
    <property type="evidence" value="ECO:0007669"/>
    <property type="project" value="UniProtKB-SubCell"/>
</dbReference>
<keyword evidence="7 10" id="KW-0472">Membrane</keyword>
<evidence type="ECO:0000256" key="3">
    <source>
        <dbReference type="ARBA" id="ARBA00022679"/>
    </source>
</evidence>
<keyword evidence="14" id="KW-1185">Reference proteome</keyword>
<feature type="domain" description="Glycosyl transferase family 1" evidence="11">
    <location>
        <begin position="211"/>
        <end position="378"/>
    </location>
</feature>
<evidence type="ECO:0000256" key="9">
    <source>
        <dbReference type="ARBA" id="ARBA00045104"/>
    </source>
</evidence>
<keyword evidence="4 10" id="KW-0812">Transmembrane</keyword>
<keyword evidence="2 10" id="KW-0328">Glycosyltransferase</keyword>
<dbReference type="Proteomes" id="UP001328107">
    <property type="component" value="Unassembled WGS sequence"/>
</dbReference>
<dbReference type="AlphaFoldDB" id="A0AAN5CAW2"/>
<feature type="domain" description="Glycosyltransferase subfamily 4-like N-terminal" evidence="12">
    <location>
        <begin position="12"/>
        <end position="190"/>
    </location>
</feature>
<comment type="pathway">
    <text evidence="1 10">Protein modification; protein glycosylation.</text>
</comment>
<evidence type="ECO:0000256" key="1">
    <source>
        <dbReference type="ARBA" id="ARBA00004922"/>
    </source>
</evidence>
<dbReference type="InterPro" id="IPR027054">
    <property type="entry name" value="ALG2"/>
</dbReference>
<evidence type="ECO:0000256" key="5">
    <source>
        <dbReference type="ARBA" id="ARBA00022824"/>
    </source>
</evidence>
<dbReference type="EMBL" id="BTRK01000002">
    <property type="protein sequence ID" value="GMR36242.1"/>
    <property type="molecule type" value="Genomic_DNA"/>
</dbReference>
<evidence type="ECO:0000256" key="6">
    <source>
        <dbReference type="ARBA" id="ARBA00022989"/>
    </source>
</evidence>
<evidence type="ECO:0000313" key="14">
    <source>
        <dbReference type="Proteomes" id="UP001328107"/>
    </source>
</evidence>
<evidence type="ECO:0000256" key="8">
    <source>
        <dbReference type="ARBA" id="ARBA00045103"/>
    </source>
</evidence>
<comment type="catalytic activity">
    <reaction evidence="9 10">
        <text>an alpha-D-Man-(1-&gt;3)-beta-D-Man-(1-&gt;4)-beta-D-GlcNAc-(1-&gt;4)-alpha-D-GlcNAc-diphospho-di-trans,poly-cis-dolichol + GDP-alpha-D-mannose = an alpha-D-Man-(1-&gt;3)-[alpha-D-Man-(1-&gt;6)]-beta-D-Man-(1-&gt;4)-beta-D-GlcNAc-(1-&gt;4)-alpha-D-GlcNAc-diphospho-di-trans,poly-cis-dolichol + GDP + H(+)</text>
        <dbReference type="Rhea" id="RHEA:29519"/>
        <dbReference type="Rhea" id="RHEA-COMP:19513"/>
        <dbReference type="Rhea" id="RHEA-COMP:19515"/>
        <dbReference type="ChEBI" id="CHEBI:15378"/>
        <dbReference type="ChEBI" id="CHEBI:57527"/>
        <dbReference type="ChEBI" id="CHEBI:58189"/>
        <dbReference type="ChEBI" id="CHEBI:132510"/>
        <dbReference type="ChEBI" id="CHEBI:132511"/>
        <dbReference type="EC" id="2.4.1.257"/>
    </reaction>
    <physiologicalReaction direction="left-to-right" evidence="9 10">
        <dbReference type="Rhea" id="RHEA:29520"/>
    </physiologicalReaction>
</comment>
<dbReference type="SUPFAM" id="SSF53756">
    <property type="entry name" value="UDP-Glycosyltransferase/glycogen phosphorylase"/>
    <property type="match status" value="1"/>
</dbReference>
<reference evidence="14" key="1">
    <citation type="submission" date="2022-10" db="EMBL/GenBank/DDBJ databases">
        <title>Genome assembly of Pristionchus species.</title>
        <authorList>
            <person name="Yoshida K."/>
            <person name="Sommer R.J."/>
        </authorList>
    </citation>
    <scope>NUCLEOTIDE SEQUENCE [LARGE SCALE GENOMIC DNA]</scope>
    <source>
        <strain evidence="14">RS5460</strain>
    </source>
</reference>
<sequence>MRVTVLHPDLGIGGAERLIVDAALALQSKGHTVKVVTNQFDPAHAFSECSQLEIVSCFSWFPRAFCGRFKAAFAYFRMCIAALYVALFMNQDVILCDQISACLLVFRLLRCFTKARVVFYCHFPDLLLTDRASRLKKLYRNVIDGLEAWSMNYADVICVNSNFTASIVRMTFPRIAARPLTVLYPSLNTSFFDSTEPKRPSKLERDQPGFDHMFVSLNRFEGKKNHQLAIDAFVELGRRLRPSEYARCHLVVAGGYDRKNEENLMVFRQLRDHALDCGISSKTHFFLQSPSDAEKLWLLRNARAVLYTPSNEHFGIVPVESMYCGTPVIAVDSGGPKESIEHNKTGLLVDPNVNAFCDAMLKMIQDEELRNSMAAEGPRRVNRLFAFQAFADALNSIVQ</sequence>
<evidence type="ECO:0000256" key="10">
    <source>
        <dbReference type="RuleBase" id="RU367136"/>
    </source>
</evidence>
<keyword evidence="3 10" id="KW-0808">Transferase</keyword>
<evidence type="ECO:0000313" key="13">
    <source>
        <dbReference type="EMBL" id="GMR36242.1"/>
    </source>
</evidence>
<dbReference type="FunFam" id="3.40.50.2000:FF:000210">
    <property type="entry name" value="Alpha-1,3/1,6-mannosyltransferase ALG2"/>
    <property type="match status" value="1"/>
</dbReference>
<comment type="similarity">
    <text evidence="10">Belongs to the glycosyltransferase group 1 family.</text>
</comment>
<comment type="catalytic activity">
    <reaction evidence="8 10">
        <text>a beta-D-Man-(1-&gt;4)-beta-D-GlcNAc-(1-&gt;4)-alpha-D-GlcNAc-diphospho-di-trans,poly-cis-dolichol + GDP-alpha-D-mannose = an alpha-D-Man-(1-&gt;3)-beta-D-Man-(1-&gt;4)-beta-D-GlcNAc-(1-&gt;4)-alpha-D-GlcNAc-diphospho-di-trans,poly-cis-dolichol + GDP + H(+)</text>
        <dbReference type="Rhea" id="RHEA:29515"/>
        <dbReference type="Rhea" id="RHEA-COMP:19511"/>
        <dbReference type="Rhea" id="RHEA-COMP:19513"/>
        <dbReference type="ChEBI" id="CHEBI:15378"/>
        <dbReference type="ChEBI" id="CHEBI:57527"/>
        <dbReference type="ChEBI" id="CHEBI:58189"/>
        <dbReference type="ChEBI" id="CHEBI:58472"/>
        <dbReference type="ChEBI" id="CHEBI:132510"/>
        <dbReference type="EC" id="2.4.1.132"/>
    </reaction>
    <physiologicalReaction direction="left-to-right" evidence="8 10">
        <dbReference type="Rhea" id="RHEA:29516"/>
    </physiologicalReaction>
</comment>
<evidence type="ECO:0000256" key="7">
    <source>
        <dbReference type="ARBA" id="ARBA00023136"/>
    </source>
</evidence>
<dbReference type="Gene3D" id="3.40.50.2000">
    <property type="entry name" value="Glycogen Phosphorylase B"/>
    <property type="match status" value="2"/>
</dbReference>
<dbReference type="PANTHER" id="PTHR45918:SF1">
    <property type="entry name" value="ALPHA-1,3_1,6-MANNOSYLTRANSFERASE ALG2"/>
    <property type="match status" value="1"/>
</dbReference>
<dbReference type="GO" id="GO:0102704">
    <property type="term" value="F:GDP-Man:Man(2)GlcNAc(2)-PP-Dol alpha-1,6-mannosyltransferase activity"/>
    <property type="evidence" value="ECO:0007669"/>
    <property type="project" value="UniProtKB-UniRule"/>
</dbReference>
<dbReference type="InterPro" id="IPR001296">
    <property type="entry name" value="Glyco_trans_1"/>
</dbReference>
<comment type="function">
    <text evidence="10">Mannosylates Man(2)GlcNAc(2)-dolichol diphosphate and Man(1)GlcNAc(2)-dolichol diphosphate to form Man(3)GlcNAc(2)-dolichol diphosphate.</text>
</comment>
<organism evidence="13 14">
    <name type="scientific">Pristionchus mayeri</name>
    <dbReference type="NCBI Taxonomy" id="1317129"/>
    <lineage>
        <taxon>Eukaryota</taxon>
        <taxon>Metazoa</taxon>
        <taxon>Ecdysozoa</taxon>
        <taxon>Nematoda</taxon>
        <taxon>Chromadorea</taxon>
        <taxon>Rhabditida</taxon>
        <taxon>Rhabditina</taxon>
        <taxon>Diplogasteromorpha</taxon>
        <taxon>Diplogasteroidea</taxon>
        <taxon>Neodiplogasteridae</taxon>
        <taxon>Pristionchus</taxon>
    </lineage>
</organism>
<protein>
    <recommendedName>
        <fullName evidence="10">Alpha-1,3/1,6-mannosyltransferase ALG2</fullName>
        <ecNumber evidence="10">2.4.1.132</ecNumber>
        <ecNumber evidence="10">2.4.1.257</ecNumber>
    </recommendedName>
    <alternativeName>
        <fullName evidence="10">GDP-Man:Man(1)GlcNAc(2)-PP-Dol alpha-1,3-mannosyltransferase</fullName>
    </alternativeName>
</protein>
<feature type="transmembrane region" description="Helical" evidence="10">
    <location>
        <begin position="72"/>
        <end position="89"/>
    </location>
</feature>
<dbReference type="EC" id="2.4.1.132" evidence="10"/>
<evidence type="ECO:0000259" key="11">
    <source>
        <dbReference type="Pfam" id="PF00534"/>
    </source>
</evidence>
<dbReference type="EC" id="2.4.1.257" evidence="10"/>
<dbReference type="InterPro" id="IPR028098">
    <property type="entry name" value="Glyco_trans_4-like_N"/>
</dbReference>
<dbReference type="Pfam" id="PF13439">
    <property type="entry name" value="Glyco_transf_4"/>
    <property type="match status" value="1"/>
</dbReference>
<evidence type="ECO:0000256" key="2">
    <source>
        <dbReference type="ARBA" id="ARBA00022676"/>
    </source>
</evidence>
<dbReference type="GO" id="GO:0004378">
    <property type="term" value="F:GDP-Man:Man(1)GlcNAc(2)-PP-Dol alpha-1,3-mannosyltransferase activity"/>
    <property type="evidence" value="ECO:0007669"/>
    <property type="project" value="UniProtKB-UniRule"/>
</dbReference>
<name>A0AAN5CAW2_9BILA</name>
<evidence type="ECO:0000256" key="4">
    <source>
        <dbReference type="ARBA" id="ARBA00022692"/>
    </source>
</evidence>